<feature type="domain" description="Beta-lactamase class A catalytic" evidence="1">
    <location>
        <begin position="141"/>
        <end position="281"/>
    </location>
</feature>
<protein>
    <recommendedName>
        <fullName evidence="1">Beta-lactamase class A catalytic domain-containing protein</fullName>
    </recommendedName>
</protein>
<gene>
    <name evidence="2" type="ORF">Afil01_57320</name>
</gene>
<dbReference type="AlphaFoldDB" id="A0A9W6SS27"/>
<evidence type="ECO:0000259" key="1">
    <source>
        <dbReference type="Pfam" id="PF13354"/>
    </source>
</evidence>
<dbReference type="PANTHER" id="PTHR35333">
    <property type="entry name" value="BETA-LACTAMASE"/>
    <property type="match status" value="1"/>
</dbReference>
<organism evidence="2 3">
    <name type="scientific">Actinorhabdospora filicis</name>
    <dbReference type="NCBI Taxonomy" id="1785913"/>
    <lineage>
        <taxon>Bacteria</taxon>
        <taxon>Bacillati</taxon>
        <taxon>Actinomycetota</taxon>
        <taxon>Actinomycetes</taxon>
        <taxon>Micromonosporales</taxon>
        <taxon>Micromonosporaceae</taxon>
        <taxon>Actinorhabdospora</taxon>
    </lineage>
</organism>
<dbReference type="PANTHER" id="PTHR35333:SF3">
    <property type="entry name" value="BETA-LACTAMASE-TYPE TRANSPEPTIDASE FOLD CONTAINING PROTEIN"/>
    <property type="match status" value="1"/>
</dbReference>
<proteinExistence type="predicted"/>
<dbReference type="Gene3D" id="3.40.710.10">
    <property type="entry name" value="DD-peptidase/beta-lactamase superfamily"/>
    <property type="match status" value="1"/>
</dbReference>
<dbReference type="GO" id="GO:0008800">
    <property type="term" value="F:beta-lactamase activity"/>
    <property type="evidence" value="ECO:0007669"/>
    <property type="project" value="InterPro"/>
</dbReference>
<dbReference type="Pfam" id="PF13354">
    <property type="entry name" value="Beta-lactamase2"/>
    <property type="match status" value="1"/>
</dbReference>
<dbReference type="SUPFAM" id="SSF56601">
    <property type="entry name" value="beta-lactamase/transpeptidase-like"/>
    <property type="match status" value="1"/>
</dbReference>
<sequence>MRKILEFIRDLAWVAFSWAPRQAWKRKPLRAAALGFLAVAAAVTLIMVQNPPSPGMAAAAPSVLPQAEPAAPLVDAGELTESLDAYLALHPELAGSVRVSVGEEFFDYHPELRFETASIVKVDILATLLYLQDAPLTRDQRDMASDMITLSDNDATNELYGDIGGPAGLSKANEAFGLSETEAGWDWGAVSTSAADQVRLWHAVMYPGVLSEDEVALIRELTASVVSEQVWGVDRLSVPGSVVRLKNGWDWRDNLDGRWLAHSVGMIETPGEPDVFVAILTSGHTDYEDALDVVSAIGSLIAAAV</sequence>
<dbReference type="GO" id="GO:0046677">
    <property type="term" value="P:response to antibiotic"/>
    <property type="evidence" value="ECO:0007669"/>
    <property type="project" value="InterPro"/>
</dbReference>
<dbReference type="GO" id="GO:0030655">
    <property type="term" value="P:beta-lactam antibiotic catabolic process"/>
    <property type="evidence" value="ECO:0007669"/>
    <property type="project" value="InterPro"/>
</dbReference>
<dbReference type="InterPro" id="IPR012338">
    <property type="entry name" value="Beta-lactam/transpept-like"/>
</dbReference>
<keyword evidence="3" id="KW-1185">Reference proteome</keyword>
<dbReference type="InterPro" id="IPR000871">
    <property type="entry name" value="Beta-lactam_class-A"/>
</dbReference>
<dbReference type="RefSeq" id="WP_285666212.1">
    <property type="nucleotide sequence ID" value="NZ_BSTX01000004.1"/>
</dbReference>
<accession>A0A9W6SS27</accession>
<dbReference type="Proteomes" id="UP001165079">
    <property type="component" value="Unassembled WGS sequence"/>
</dbReference>
<evidence type="ECO:0000313" key="2">
    <source>
        <dbReference type="EMBL" id="GLZ80925.1"/>
    </source>
</evidence>
<comment type="caution">
    <text evidence="2">The sequence shown here is derived from an EMBL/GenBank/DDBJ whole genome shotgun (WGS) entry which is preliminary data.</text>
</comment>
<name>A0A9W6SS27_9ACTN</name>
<dbReference type="EMBL" id="BSTX01000004">
    <property type="protein sequence ID" value="GLZ80925.1"/>
    <property type="molecule type" value="Genomic_DNA"/>
</dbReference>
<dbReference type="InterPro" id="IPR045155">
    <property type="entry name" value="Beta-lactam_cat"/>
</dbReference>
<reference evidence="2" key="1">
    <citation type="submission" date="2023-03" db="EMBL/GenBank/DDBJ databases">
        <title>Actinorhabdospora filicis NBRC 111898.</title>
        <authorList>
            <person name="Ichikawa N."/>
            <person name="Sato H."/>
            <person name="Tonouchi N."/>
        </authorList>
    </citation>
    <scope>NUCLEOTIDE SEQUENCE</scope>
    <source>
        <strain evidence="2">NBRC 111898</strain>
    </source>
</reference>
<evidence type="ECO:0000313" key="3">
    <source>
        <dbReference type="Proteomes" id="UP001165079"/>
    </source>
</evidence>